<dbReference type="Gene3D" id="1.10.101.10">
    <property type="entry name" value="PGBD-like superfamily/PGBD"/>
    <property type="match status" value="1"/>
</dbReference>
<organism evidence="3 4">
    <name type="scientific">Parasulfitobacter algicola</name>
    <dbReference type="NCBI Taxonomy" id="2614809"/>
    <lineage>
        <taxon>Bacteria</taxon>
        <taxon>Pseudomonadati</taxon>
        <taxon>Pseudomonadota</taxon>
        <taxon>Alphaproteobacteria</taxon>
        <taxon>Rhodobacterales</taxon>
        <taxon>Roseobacteraceae</taxon>
        <taxon>Parasulfitobacter</taxon>
    </lineage>
</organism>
<gene>
    <name evidence="3" type="ORF">HRQ87_04435</name>
</gene>
<dbReference type="Pfam" id="PF01510">
    <property type="entry name" value="Amidase_2"/>
    <property type="match status" value="1"/>
</dbReference>
<comment type="caution">
    <text evidence="3">The sequence shown here is derived from an EMBL/GenBank/DDBJ whole genome shotgun (WGS) entry which is preliminary data.</text>
</comment>
<dbReference type="RefSeq" id="WP_174135665.1">
    <property type="nucleotide sequence ID" value="NZ_JABUFE010000002.1"/>
</dbReference>
<protein>
    <submittedName>
        <fullName evidence="3">N-acetylmuramoyl-L-alanine amidase</fullName>
    </submittedName>
</protein>
<dbReference type="InterPro" id="IPR036366">
    <property type="entry name" value="PGBDSf"/>
</dbReference>
<accession>A0ABX2INC1</accession>
<dbReference type="CDD" id="cd06583">
    <property type="entry name" value="PGRP"/>
    <property type="match status" value="1"/>
</dbReference>
<evidence type="ECO:0000313" key="3">
    <source>
        <dbReference type="EMBL" id="NSX54045.1"/>
    </source>
</evidence>
<dbReference type="InterPro" id="IPR002502">
    <property type="entry name" value="Amidase_domain"/>
</dbReference>
<evidence type="ECO:0000313" key="4">
    <source>
        <dbReference type="Proteomes" id="UP000777935"/>
    </source>
</evidence>
<evidence type="ECO:0000259" key="1">
    <source>
        <dbReference type="Pfam" id="PF01471"/>
    </source>
</evidence>
<dbReference type="SUPFAM" id="SSF47090">
    <property type="entry name" value="PGBD-like"/>
    <property type="match status" value="1"/>
</dbReference>
<keyword evidence="4" id="KW-1185">Reference proteome</keyword>
<evidence type="ECO:0000259" key="2">
    <source>
        <dbReference type="Pfam" id="PF01510"/>
    </source>
</evidence>
<dbReference type="Gene3D" id="3.40.80.10">
    <property type="entry name" value="Peptidoglycan recognition protein-like"/>
    <property type="match status" value="1"/>
</dbReference>
<dbReference type="Proteomes" id="UP000777935">
    <property type="component" value="Unassembled WGS sequence"/>
</dbReference>
<dbReference type="InterPro" id="IPR036505">
    <property type="entry name" value="Amidase/PGRP_sf"/>
</dbReference>
<dbReference type="InterPro" id="IPR036365">
    <property type="entry name" value="PGBD-like_sf"/>
</dbReference>
<reference evidence="3 4" key="1">
    <citation type="submission" date="2020-06" db="EMBL/GenBank/DDBJ databases">
        <title>Sulfitobacter algicola sp. nov., isolated from green algae.</title>
        <authorList>
            <person name="Wang C."/>
        </authorList>
    </citation>
    <scope>NUCLEOTIDE SEQUENCE [LARGE SCALE GENOMIC DNA]</scope>
    <source>
        <strain evidence="3 4">1151</strain>
    </source>
</reference>
<sequence length="234" mass="26134">MFTKPSRQVDRVFLHCSASDHANHDNVSTIRRWHMDAPPKGRGWSDIGYHYFIRKNGTLENGRSLEKTPAAQAGHNKSTIAICLHGLHVSKFTEAQFDRLKELCVEINNAYGGRVTFHGHNEVAAKACPVFDYAKVLKLDDFGRLGLSGAAKQKTKTVTGNKPDTFPILRQGDRGSAVIEAQRMLFIKPDGIFGPKTAVAVREFRTKNNLGREAIIDHLTWKALLETAVVEHFD</sequence>
<name>A0ABX2INC1_9RHOB</name>
<feature type="domain" description="Peptidoglycan binding-like" evidence="1">
    <location>
        <begin position="187"/>
        <end position="224"/>
    </location>
</feature>
<proteinExistence type="predicted"/>
<feature type="domain" description="N-acetylmuramoyl-L-alanine amidase" evidence="2">
    <location>
        <begin position="6"/>
        <end position="129"/>
    </location>
</feature>
<dbReference type="EMBL" id="JABUFE010000002">
    <property type="protein sequence ID" value="NSX54045.1"/>
    <property type="molecule type" value="Genomic_DNA"/>
</dbReference>
<dbReference type="Pfam" id="PF01471">
    <property type="entry name" value="PG_binding_1"/>
    <property type="match status" value="1"/>
</dbReference>
<dbReference type="SUPFAM" id="SSF55846">
    <property type="entry name" value="N-acetylmuramoyl-L-alanine amidase-like"/>
    <property type="match status" value="1"/>
</dbReference>
<dbReference type="InterPro" id="IPR002477">
    <property type="entry name" value="Peptidoglycan-bd-like"/>
</dbReference>